<name>A0A414LFT0_9BACE</name>
<dbReference type="InterPro" id="IPR032295">
    <property type="entry name" value="DUF4842"/>
</dbReference>
<dbReference type="RefSeq" id="WP_118221150.1">
    <property type="nucleotide sequence ID" value="NZ_QSKV01000003.1"/>
</dbReference>
<proteinExistence type="predicted"/>
<dbReference type="Proteomes" id="UP000285650">
    <property type="component" value="Unassembled WGS sequence"/>
</dbReference>
<gene>
    <name evidence="3" type="ORF">DW712_05295</name>
</gene>
<feature type="signal peptide" evidence="1">
    <location>
        <begin position="1"/>
        <end position="19"/>
    </location>
</feature>
<dbReference type="NCBIfam" id="TIGR04456">
    <property type="entry name" value="LruC_dom"/>
    <property type="match status" value="1"/>
</dbReference>
<dbReference type="InterPro" id="IPR031025">
    <property type="entry name" value="LruC_dom"/>
</dbReference>
<comment type="caution">
    <text evidence="3">The sequence shown here is derived from an EMBL/GenBank/DDBJ whole genome shotgun (WGS) entry which is preliminary data.</text>
</comment>
<keyword evidence="1" id="KW-0732">Signal</keyword>
<evidence type="ECO:0000313" key="4">
    <source>
        <dbReference type="Proteomes" id="UP000285650"/>
    </source>
</evidence>
<dbReference type="AlphaFoldDB" id="A0A414LFT0"/>
<accession>A0A414LFT0</accession>
<dbReference type="Pfam" id="PF16130">
    <property type="entry name" value="DUF4842"/>
    <property type="match status" value="1"/>
</dbReference>
<evidence type="ECO:0000259" key="2">
    <source>
        <dbReference type="Pfam" id="PF16130"/>
    </source>
</evidence>
<feature type="chain" id="PRO_5019544371" evidence="1">
    <location>
        <begin position="20"/>
        <end position="692"/>
    </location>
</feature>
<organism evidence="3 4">
    <name type="scientific">Bacteroides intestinalis</name>
    <dbReference type="NCBI Taxonomy" id="329854"/>
    <lineage>
        <taxon>Bacteria</taxon>
        <taxon>Pseudomonadati</taxon>
        <taxon>Bacteroidota</taxon>
        <taxon>Bacteroidia</taxon>
        <taxon>Bacteroidales</taxon>
        <taxon>Bacteroidaceae</taxon>
        <taxon>Bacteroides</taxon>
    </lineage>
</organism>
<dbReference type="PROSITE" id="PS51257">
    <property type="entry name" value="PROKAR_LIPOPROTEIN"/>
    <property type="match status" value="1"/>
</dbReference>
<evidence type="ECO:0000256" key="1">
    <source>
        <dbReference type="SAM" id="SignalP"/>
    </source>
</evidence>
<reference evidence="3 4" key="1">
    <citation type="submission" date="2018-08" db="EMBL/GenBank/DDBJ databases">
        <title>A genome reference for cultivated species of the human gut microbiota.</title>
        <authorList>
            <person name="Zou Y."/>
            <person name="Xue W."/>
            <person name="Luo G."/>
        </authorList>
    </citation>
    <scope>NUCLEOTIDE SEQUENCE [LARGE SCALE GENOMIC DNA]</scope>
    <source>
        <strain evidence="3 4">AM27-17</strain>
    </source>
</reference>
<feature type="domain" description="DUF4842" evidence="2">
    <location>
        <begin position="485"/>
        <end position="681"/>
    </location>
</feature>
<evidence type="ECO:0000313" key="3">
    <source>
        <dbReference type="EMBL" id="RHE93496.1"/>
    </source>
</evidence>
<dbReference type="EMBL" id="QSKV01000003">
    <property type="protein sequence ID" value="RHE93496.1"/>
    <property type="molecule type" value="Genomic_DNA"/>
</dbReference>
<sequence>MKKLNLICLFLGFIGLFFASCLQEKDVYNPDRDDQDENKVGLITDFSLKTDKTSVTIHATTIDGRAAEGVKYGIYTSNPYLNEDGRLENPAFVGYTNGDGKLEAKVVVANNVTQLYIIPLSAGYAVGGTEGLQGYAVRNSVTADFAPVPFPMATRSRAAEDEEYVITRNISNNFQELCVLYQNQEVSAQGIPIPAENGGSGLVSATTLSESFIHQVDGLYPERQNVSDADFSKNSDLRVVGKNGAEVWVTYIGDGGFNVKNGTVYNSLMYYNYTDSELSSMDHLTPATLHMTMLIPNTNQRQCPAGLKVQLLYWDGNQYSKTFPEGTRIGFAVAREGYKGNGNPVTDGSAYGFKRVSGSNLYPQLNGDVKGNYYSTPQLNQVGKSQAVTRWIDDFECCVTGIDIRPIGDKDSDYDFNDVLFAVSSSPIPDAIRPGVVIDPVDVTVASESIYGTLAYEDLWPSQGDYDMNDFVVNYTYTLGKNEANEIVGVRLEFEPIAKGAAGSTQIGFGIELPLNESDVSSVEGATLERDNENATFIIWENVSNIDKFSGAFINTEKGKGFVSTDKRTVVITFNSPVNDLSVMKFNPFIFVGSRSHEIHLPDYKPTAKMDFNLLHTGKDCSDRSTGIYYRMEDMYSWALDFPRATKDSPAWRYPKERSSIISAYPGYADWIADKNNTSWYEEENSNTEEIY</sequence>
<protein>
    <submittedName>
        <fullName evidence="3">LruC domain-containing protein</fullName>
    </submittedName>
</protein>